<keyword evidence="3 9" id="KW-0132">Cell division</keyword>
<evidence type="ECO:0000313" key="13">
    <source>
        <dbReference type="Proteomes" id="UP000663923"/>
    </source>
</evidence>
<dbReference type="Pfam" id="PF02899">
    <property type="entry name" value="Phage_int_SAM_1"/>
    <property type="match status" value="1"/>
</dbReference>
<keyword evidence="2 9" id="KW-0963">Cytoplasm</keyword>
<evidence type="ECO:0000259" key="10">
    <source>
        <dbReference type="PROSITE" id="PS51898"/>
    </source>
</evidence>
<evidence type="ECO:0000256" key="4">
    <source>
        <dbReference type="ARBA" id="ARBA00022829"/>
    </source>
</evidence>
<dbReference type="InterPro" id="IPR004107">
    <property type="entry name" value="Integrase_SAM-like_N"/>
</dbReference>
<protein>
    <recommendedName>
        <fullName evidence="9">Tyrosine recombinase XerC</fullName>
    </recommendedName>
</protein>
<sequence>MTSSDPAYIERFLEMMAAESGASPNTLSAYRSDLEQASGIKRGSLWDVDRDGLQDIISAWSDLKNNSVSRKSSSLRRFFGFLVEEGFRQDDPSNGLPRPAGQRSLPKILSHEEIARLFETIESALESAKVLPKDVRLAALVELLYGSGLRASELVSLPRKSAMADRPFLIINGKGGKERLVPISDRARHAVKRWTAYVEPDEKYLFPSRAGHLSRIRLFQIIKDLAVKSDINPTKLSPHVLRHAFATHLLEGGADLRALQTLLGHSDISTTQIYTHVDSARLVELVNSRHPLGRHDLSR</sequence>
<evidence type="ECO:0000256" key="8">
    <source>
        <dbReference type="ARBA" id="ARBA00023306"/>
    </source>
</evidence>
<evidence type="ECO:0000256" key="5">
    <source>
        <dbReference type="ARBA" id="ARBA00022908"/>
    </source>
</evidence>
<dbReference type="InterPro" id="IPR050090">
    <property type="entry name" value="Tyrosine_recombinase_XerCD"/>
</dbReference>
<evidence type="ECO:0000256" key="1">
    <source>
        <dbReference type="ARBA" id="ARBA00004496"/>
    </source>
</evidence>
<comment type="similarity">
    <text evidence="9">Belongs to the 'phage' integrase family. XerC subfamily.</text>
</comment>
<name>A0ABX7T9V2_9SPHN</name>
<reference evidence="12 13" key="1">
    <citation type="submission" date="2021-03" db="EMBL/GenBank/DDBJ databases">
        <title>Complete genome of Parasphingorhabdus_sp.JHSY0214.</title>
        <authorList>
            <person name="Yoo J.H."/>
            <person name="Bae J.W."/>
        </authorList>
    </citation>
    <scope>NUCLEOTIDE SEQUENCE [LARGE SCALE GENOMIC DNA]</scope>
    <source>
        <strain evidence="12 13">JHSY0214</strain>
    </source>
</reference>
<evidence type="ECO:0000256" key="3">
    <source>
        <dbReference type="ARBA" id="ARBA00022618"/>
    </source>
</evidence>
<dbReference type="InterPro" id="IPR011010">
    <property type="entry name" value="DNA_brk_join_enz"/>
</dbReference>
<comment type="subcellular location">
    <subcellularLocation>
        <location evidence="1 9">Cytoplasm</location>
    </subcellularLocation>
</comment>
<dbReference type="PANTHER" id="PTHR30349">
    <property type="entry name" value="PHAGE INTEGRASE-RELATED"/>
    <property type="match status" value="1"/>
</dbReference>
<dbReference type="InterPro" id="IPR044068">
    <property type="entry name" value="CB"/>
</dbReference>
<feature type="active site" evidence="9">
    <location>
        <position position="150"/>
    </location>
</feature>
<accession>A0ABX7T9V2</accession>
<keyword evidence="13" id="KW-1185">Reference proteome</keyword>
<dbReference type="PROSITE" id="PS51898">
    <property type="entry name" value="TYR_RECOMBINASE"/>
    <property type="match status" value="1"/>
</dbReference>
<dbReference type="CDD" id="cd00798">
    <property type="entry name" value="INT_XerDC_C"/>
    <property type="match status" value="1"/>
</dbReference>
<dbReference type="Pfam" id="PF00589">
    <property type="entry name" value="Phage_integrase"/>
    <property type="match status" value="1"/>
</dbReference>
<keyword evidence="8 9" id="KW-0131">Cell cycle</keyword>
<dbReference type="SUPFAM" id="SSF56349">
    <property type="entry name" value="DNA breaking-rejoining enzymes"/>
    <property type="match status" value="1"/>
</dbReference>
<proteinExistence type="inferred from homology"/>
<dbReference type="RefSeq" id="WP_207989325.1">
    <property type="nucleotide sequence ID" value="NZ_CP071794.1"/>
</dbReference>
<evidence type="ECO:0000313" key="12">
    <source>
        <dbReference type="EMBL" id="QTD57102.1"/>
    </source>
</evidence>
<feature type="active site" evidence="9">
    <location>
        <position position="242"/>
    </location>
</feature>
<evidence type="ECO:0000256" key="6">
    <source>
        <dbReference type="ARBA" id="ARBA00023125"/>
    </source>
</evidence>
<feature type="active site" evidence="9">
    <location>
        <position position="174"/>
    </location>
</feature>
<feature type="active site" description="O-(3'-phospho-DNA)-tyrosine intermediate" evidence="9">
    <location>
        <position position="274"/>
    </location>
</feature>
<keyword evidence="7 9" id="KW-0233">DNA recombination</keyword>
<dbReference type="Proteomes" id="UP000663923">
    <property type="component" value="Chromosome"/>
</dbReference>
<dbReference type="HAMAP" id="MF_01808">
    <property type="entry name" value="Recomb_XerC_XerD"/>
    <property type="match status" value="1"/>
</dbReference>
<dbReference type="PROSITE" id="PS51900">
    <property type="entry name" value="CB"/>
    <property type="match status" value="1"/>
</dbReference>
<dbReference type="NCBIfam" id="NF001399">
    <property type="entry name" value="PRK00283.1"/>
    <property type="match status" value="1"/>
</dbReference>
<organism evidence="12 13">
    <name type="scientific">Parasphingorhabdus cellanae</name>
    <dbReference type="NCBI Taxonomy" id="2806553"/>
    <lineage>
        <taxon>Bacteria</taxon>
        <taxon>Pseudomonadati</taxon>
        <taxon>Pseudomonadota</taxon>
        <taxon>Alphaproteobacteria</taxon>
        <taxon>Sphingomonadales</taxon>
        <taxon>Sphingomonadaceae</taxon>
        <taxon>Parasphingorhabdus</taxon>
    </lineage>
</organism>
<dbReference type="Gene3D" id="1.10.150.130">
    <property type="match status" value="1"/>
</dbReference>
<feature type="domain" description="Tyr recombinase" evidence="10">
    <location>
        <begin position="104"/>
        <end position="287"/>
    </location>
</feature>
<evidence type="ECO:0000259" key="11">
    <source>
        <dbReference type="PROSITE" id="PS51900"/>
    </source>
</evidence>
<evidence type="ECO:0000256" key="7">
    <source>
        <dbReference type="ARBA" id="ARBA00023172"/>
    </source>
</evidence>
<dbReference type="InterPro" id="IPR023009">
    <property type="entry name" value="Tyrosine_recombinase_XerC/XerD"/>
</dbReference>
<gene>
    <name evidence="9" type="primary">xerC</name>
    <name evidence="12" type="ORF">J4G78_06005</name>
</gene>
<comment type="subunit">
    <text evidence="9">Forms a cyclic heterotetrameric complex composed of two molecules of XerC and two molecules of XerD.</text>
</comment>
<keyword evidence="6 9" id="KW-0238">DNA-binding</keyword>
<feature type="domain" description="Core-binding (CB)" evidence="11">
    <location>
        <begin position="3"/>
        <end position="83"/>
    </location>
</feature>
<evidence type="ECO:0000256" key="2">
    <source>
        <dbReference type="ARBA" id="ARBA00022490"/>
    </source>
</evidence>
<dbReference type="InterPro" id="IPR010998">
    <property type="entry name" value="Integrase_recombinase_N"/>
</dbReference>
<feature type="active site" evidence="9">
    <location>
        <position position="239"/>
    </location>
</feature>
<dbReference type="EMBL" id="CP071794">
    <property type="protein sequence ID" value="QTD57102.1"/>
    <property type="molecule type" value="Genomic_DNA"/>
</dbReference>
<dbReference type="InterPro" id="IPR002104">
    <property type="entry name" value="Integrase_catalytic"/>
</dbReference>
<feature type="active site" evidence="9">
    <location>
        <position position="265"/>
    </location>
</feature>
<dbReference type="PANTHER" id="PTHR30349:SF90">
    <property type="entry name" value="TYROSINE RECOMBINASE XERD"/>
    <property type="match status" value="1"/>
</dbReference>
<keyword evidence="5 9" id="KW-0229">DNA integration</keyword>
<keyword evidence="4 9" id="KW-0159">Chromosome partition</keyword>
<comment type="function">
    <text evidence="9">Site-specific tyrosine recombinase, which acts by catalyzing the cutting and rejoining of the recombining DNA molecules. The XerC-XerD complex is essential to convert dimers of the bacterial chromosome into monomers to permit their segregation at cell division. It also contributes to the segregational stability of plasmids.</text>
</comment>
<dbReference type="InterPro" id="IPR013762">
    <property type="entry name" value="Integrase-like_cat_sf"/>
</dbReference>
<evidence type="ECO:0000256" key="9">
    <source>
        <dbReference type="HAMAP-Rule" id="MF_01808"/>
    </source>
</evidence>
<dbReference type="Gene3D" id="1.10.443.10">
    <property type="entry name" value="Intergrase catalytic core"/>
    <property type="match status" value="1"/>
</dbReference>